<proteinExistence type="predicted"/>
<evidence type="ECO:0000313" key="2">
    <source>
        <dbReference type="Proteomes" id="UP000292408"/>
    </source>
</evidence>
<evidence type="ECO:0000313" key="1">
    <source>
        <dbReference type="EMBL" id="RZT66421.1"/>
    </source>
</evidence>
<dbReference type="RefSeq" id="WP_241971221.1">
    <property type="nucleotide sequence ID" value="NZ_SGXT01000004.1"/>
</dbReference>
<keyword evidence="2" id="KW-1185">Reference proteome</keyword>
<dbReference type="EMBL" id="SGXT01000004">
    <property type="protein sequence ID" value="RZT66421.1"/>
    <property type="molecule type" value="Genomic_DNA"/>
</dbReference>
<accession>A0A4Q7TZ12</accession>
<comment type="caution">
    <text evidence="1">The sequence shown here is derived from an EMBL/GenBank/DDBJ whole genome shotgun (WGS) entry which is preliminary data.</text>
</comment>
<protein>
    <recommendedName>
        <fullName evidence="3">Toxin HicA</fullName>
    </recommendedName>
</protein>
<evidence type="ECO:0008006" key="3">
    <source>
        <dbReference type="Google" id="ProtNLM"/>
    </source>
</evidence>
<gene>
    <name evidence="1" type="ORF">EV140_0095</name>
</gene>
<dbReference type="AlphaFoldDB" id="A0A4Q7TZ12"/>
<name>A0A4Q7TZ12_9MICO</name>
<dbReference type="Proteomes" id="UP000292408">
    <property type="component" value="Unassembled WGS sequence"/>
</dbReference>
<sequence>MTPQRKIERLVTQMRASPTSVKFSDLQAVCTHYSGPPRRSSGSHVVYTMPWAGDPRVNIQNQGGSAKAYQVRHVIKAIDHLAASHDSEKGTADE</sequence>
<organism evidence="1 2">
    <name type="scientific">Microcella alkaliphila</name>
    <dbReference type="NCBI Taxonomy" id="279828"/>
    <lineage>
        <taxon>Bacteria</taxon>
        <taxon>Bacillati</taxon>
        <taxon>Actinomycetota</taxon>
        <taxon>Actinomycetes</taxon>
        <taxon>Micrococcales</taxon>
        <taxon>Microbacteriaceae</taxon>
        <taxon>Microcella</taxon>
    </lineage>
</organism>
<reference evidence="1 2" key="1">
    <citation type="journal article" date="2015" name="Stand. Genomic Sci.">
        <title>Genomic Encyclopedia of Bacterial and Archaeal Type Strains, Phase III: the genomes of soil and plant-associated and newly described type strains.</title>
        <authorList>
            <person name="Whitman W.B."/>
            <person name="Woyke T."/>
            <person name="Klenk H.P."/>
            <person name="Zhou Y."/>
            <person name="Lilburn T.G."/>
            <person name="Beck B.J."/>
            <person name="De Vos P."/>
            <person name="Vandamme P."/>
            <person name="Eisen J.A."/>
            <person name="Garrity G."/>
            <person name="Hugenholtz P."/>
            <person name="Kyrpides N.C."/>
        </authorList>
    </citation>
    <scope>NUCLEOTIDE SEQUENCE [LARGE SCALE GENOMIC DNA]</scope>
    <source>
        <strain evidence="1 2">AC4r</strain>
    </source>
</reference>